<dbReference type="GO" id="GO:0030214">
    <property type="term" value="P:hyaluronan catabolic process"/>
    <property type="evidence" value="ECO:0007669"/>
    <property type="project" value="TreeGrafter"/>
</dbReference>
<dbReference type="PANTHER" id="PTHR11769">
    <property type="entry name" value="HYALURONIDASE"/>
    <property type="match status" value="1"/>
</dbReference>
<dbReference type="FunCoup" id="H3BX70">
    <property type="interactions" value="424"/>
</dbReference>
<dbReference type="Gene3D" id="3.20.20.70">
    <property type="entry name" value="Aldolase class I"/>
    <property type="match status" value="1"/>
</dbReference>
<evidence type="ECO:0000256" key="9">
    <source>
        <dbReference type="PIRSR" id="PIRSR038193-3"/>
    </source>
</evidence>
<organism evidence="12 13">
    <name type="scientific">Tetraodon nigroviridis</name>
    <name type="common">Spotted green pufferfish</name>
    <name type="synonym">Chelonodon nigroviridis</name>
    <dbReference type="NCBI Taxonomy" id="99883"/>
    <lineage>
        <taxon>Eukaryota</taxon>
        <taxon>Metazoa</taxon>
        <taxon>Chordata</taxon>
        <taxon>Craniata</taxon>
        <taxon>Vertebrata</taxon>
        <taxon>Euteleostomi</taxon>
        <taxon>Actinopterygii</taxon>
        <taxon>Neopterygii</taxon>
        <taxon>Teleostei</taxon>
        <taxon>Neoteleostei</taxon>
        <taxon>Acanthomorphata</taxon>
        <taxon>Eupercaria</taxon>
        <taxon>Tetraodontiformes</taxon>
        <taxon>Tetradontoidea</taxon>
        <taxon>Tetraodontidae</taxon>
        <taxon>Tetraodon</taxon>
    </lineage>
</organism>
<keyword evidence="4 9" id="KW-1015">Disulfide bond</keyword>
<keyword evidence="5 10" id="KW-0326">Glycosidase</keyword>
<dbReference type="GO" id="GO:0004415">
    <property type="term" value="F:hyalurononglucosaminidase activity"/>
    <property type="evidence" value="ECO:0007669"/>
    <property type="project" value="UniProtKB-UniRule"/>
</dbReference>
<dbReference type="Proteomes" id="UP000007303">
    <property type="component" value="Unassembled WGS sequence"/>
</dbReference>
<keyword evidence="11" id="KW-0732">Signal</keyword>
<dbReference type="STRING" id="99883.ENSTNIP00000000583"/>
<evidence type="ECO:0000313" key="13">
    <source>
        <dbReference type="Proteomes" id="UP000007303"/>
    </source>
</evidence>
<dbReference type="GO" id="GO:0031410">
    <property type="term" value="C:cytoplasmic vesicle"/>
    <property type="evidence" value="ECO:0007669"/>
    <property type="project" value="TreeGrafter"/>
</dbReference>
<dbReference type="GO" id="GO:0005975">
    <property type="term" value="P:carbohydrate metabolic process"/>
    <property type="evidence" value="ECO:0007669"/>
    <property type="project" value="UniProtKB-UniRule"/>
</dbReference>
<evidence type="ECO:0000256" key="3">
    <source>
        <dbReference type="ARBA" id="ARBA00022801"/>
    </source>
</evidence>
<dbReference type="PRINTS" id="PR00848">
    <property type="entry name" value="SPERMPH20"/>
</dbReference>
<dbReference type="Ensembl" id="ENSTNIT00000002654.1">
    <property type="protein sequence ID" value="ENSTNIP00000000583.1"/>
    <property type="gene ID" value="ENSTNIG00000000981.1"/>
</dbReference>
<evidence type="ECO:0000256" key="10">
    <source>
        <dbReference type="RuleBase" id="RU610713"/>
    </source>
</evidence>
<reference evidence="12" key="3">
    <citation type="submission" date="2025-09" db="UniProtKB">
        <authorList>
            <consortium name="Ensembl"/>
        </authorList>
    </citation>
    <scope>IDENTIFICATION</scope>
</reference>
<dbReference type="PIRSF" id="PIRSF038193">
    <property type="entry name" value="Hyaluronidase"/>
    <property type="match status" value="1"/>
</dbReference>
<comment type="similarity">
    <text evidence="2 6 10">Belongs to the glycosyl hydrolase 56 family.</text>
</comment>
<evidence type="ECO:0000256" key="6">
    <source>
        <dbReference type="PIRNR" id="PIRNR038193"/>
    </source>
</evidence>
<reference evidence="13" key="1">
    <citation type="journal article" date="2004" name="Nature">
        <title>Genome duplication in the teleost fish Tetraodon nigroviridis reveals the early vertebrate proto-karyotype.</title>
        <authorList>
            <person name="Jaillon O."/>
            <person name="Aury J.-M."/>
            <person name="Brunet F."/>
            <person name="Petit J.-L."/>
            <person name="Stange-Thomann N."/>
            <person name="Mauceli E."/>
            <person name="Bouneau L."/>
            <person name="Fischer C."/>
            <person name="Ozouf-Costaz C."/>
            <person name="Bernot A."/>
            <person name="Nicaud S."/>
            <person name="Jaffe D."/>
            <person name="Fisher S."/>
            <person name="Lutfalla G."/>
            <person name="Dossat C."/>
            <person name="Segurens B."/>
            <person name="Dasilva C."/>
            <person name="Salanoubat M."/>
            <person name="Levy M."/>
            <person name="Boudet N."/>
            <person name="Castellano S."/>
            <person name="Anthouard V."/>
            <person name="Jubin C."/>
            <person name="Castelli V."/>
            <person name="Katinka M."/>
            <person name="Vacherie B."/>
            <person name="Biemont C."/>
            <person name="Skalli Z."/>
            <person name="Cattolico L."/>
            <person name="Poulain J."/>
            <person name="De Berardinis V."/>
            <person name="Cruaud C."/>
            <person name="Duprat S."/>
            <person name="Brottier P."/>
            <person name="Coutanceau J.-P."/>
            <person name="Gouzy J."/>
            <person name="Parra G."/>
            <person name="Lardier G."/>
            <person name="Chapple C."/>
            <person name="McKernan K.J."/>
            <person name="McEwan P."/>
            <person name="Bosak S."/>
            <person name="Kellis M."/>
            <person name="Volff J.-N."/>
            <person name="Guigo R."/>
            <person name="Zody M.C."/>
            <person name="Mesirov J."/>
            <person name="Lindblad-Toh K."/>
            <person name="Birren B."/>
            <person name="Nusbaum C."/>
            <person name="Kahn D."/>
            <person name="Robinson-Rechavi M."/>
            <person name="Laudet V."/>
            <person name="Schachter V."/>
            <person name="Quetier F."/>
            <person name="Saurin W."/>
            <person name="Scarpelli C."/>
            <person name="Wincker P."/>
            <person name="Lander E.S."/>
            <person name="Weissenbach J."/>
            <person name="Roest Crollius H."/>
        </authorList>
    </citation>
    <scope>NUCLEOTIDE SEQUENCE [LARGE SCALE GENOMIC DNA]</scope>
</reference>
<accession>H3BX70</accession>
<feature type="chain" id="PRO_5012858916" description="Hyaluronidase" evidence="11">
    <location>
        <begin position="16"/>
        <end position="456"/>
    </location>
</feature>
<keyword evidence="13" id="KW-1185">Reference proteome</keyword>
<feature type="signal peptide" evidence="11">
    <location>
        <begin position="1"/>
        <end position="15"/>
    </location>
</feature>
<dbReference type="AlphaFoldDB" id="H3BX70"/>
<dbReference type="SUPFAM" id="SSF51445">
    <property type="entry name" value="(Trans)glycosidases"/>
    <property type="match status" value="1"/>
</dbReference>
<feature type="glycosylation site" description="N-linked (GlcNAc...) asparagine" evidence="8">
    <location>
        <position position="347"/>
    </location>
</feature>
<comment type="catalytic activity">
    <reaction evidence="1 10">
        <text>Random hydrolysis of (1-&gt;4)-linkages between N-acetyl-beta-D-glucosamine and D-glucuronate residues in hyaluronate.</text>
        <dbReference type="EC" id="3.2.1.35"/>
    </reaction>
</comment>
<feature type="disulfide bond" evidence="9">
    <location>
        <begin position="416"/>
        <end position="425"/>
    </location>
</feature>
<sequence>SWLLLLLHAASGHKAARLPLIGRKPFIAAWNAPLDRCTTRYNISTNVERLFHIQGSPRAEWTGQNITIFYANRLGFYPHYTPQGVAVNGGLPQNCSLDLHLLKAHQDIRRFIPARDVRGLAVIDWEFWRPQWKRNWHKKVIYRRRSKELTARAYGNVTEAQVEELARRRFEKSAKAFMQQTLQLGTRLRPNTLWGFYLYPDCHNYNLEQQNYTGLCPLLERRRNDELRWLWNSSSALFPSVAIRRDHSDSASNRHFSQHRIREALRVASLTSREYQLPTFVYLRLGYRDEALTFLSAKDLVHTIGESAALGAAGFVIWGDLNLTSSRLNCSRVRSFLRHRLGRYITNVTRAAEFCSDFLCQGNGRCVRRDPRAHHYLHLSGRSHRIRLSDDGAFAVSGGPSQQELRLLPRRFRCHCYEGHEGERCDSCSGAVSTGPGLELVALALLLLHLLTTTVQ</sequence>
<feature type="disulfide bond" evidence="9">
    <location>
        <begin position="202"/>
        <end position="216"/>
    </location>
</feature>
<dbReference type="InterPro" id="IPR018155">
    <property type="entry name" value="Hyaluronidase"/>
</dbReference>
<dbReference type="InterPro" id="IPR013785">
    <property type="entry name" value="Aldolase_TIM"/>
</dbReference>
<dbReference type="PANTHER" id="PTHR11769:SF7">
    <property type="entry name" value="HYALURONIDASE-4"/>
    <property type="match status" value="1"/>
</dbReference>
<evidence type="ECO:0000256" key="7">
    <source>
        <dbReference type="PIRSR" id="PIRSR038193-1"/>
    </source>
</evidence>
<evidence type="ECO:0000256" key="8">
    <source>
        <dbReference type="PIRSR" id="PIRSR038193-2"/>
    </source>
</evidence>
<evidence type="ECO:0000256" key="11">
    <source>
        <dbReference type="SAM" id="SignalP"/>
    </source>
</evidence>
<dbReference type="InterPro" id="IPR017853">
    <property type="entry name" value="GH"/>
</dbReference>
<dbReference type="FunFam" id="3.20.20.70:FF:000065">
    <property type="entry name" value="Hyaluronidase"/>
    <property type="match status" value="1"/>
</dbReference>
<evidence type="ECO:0000256" key="4">
    <source>
        <dbReference type="ARBA" id="ARBA00023157"/>
    </source>
</evidence>
<feature type="disulfide bond" evidence="9">
    <location>
        <begin position="37"/>
        <end position="330"/>
    </location>
</feature>
<feature type="disulfide bond" evidence="9">
    <location>
        <begin position="355"/>
        <end position="366"/>
    </location>
</feature>
<dbReference type="Pfam" id="PF01630">
    <property type="entry name" value="Glyco_hydro_56"/>
    <property type="match status" value="1"/>
</dbReference>
<proteinExistence type="inferred from homology"/>
<evidence type="ECO:0000256" key="1">
    <source>
        <dbReference type="ARBA" id="ARBA00000251"/>
    </source>
</evidence>
<reference evidence="12" key="2">
    <citation type="submission" date="2025-08" db="UniProtKB">
        <authorList>
            <consortium name="Ensembl"/>
        </authorList>
    </citation>
    <scope>IDENTIFICATION</scope>
</reference>
<dbReference type="PRINTS" id="PR00846">
    <property type="entry name" value="GLHYDRLASE56"/>
</dbReference>
<dbReference type="InParanoid" id="H3BX70"/>
<protein>
    <recommendedName>
        <fullName evidence="10">Hyaluronidase</fullName>
        <ecNumber evidence="10">3.2.1.35</ecNumber>
    </recommendedName>
</protein>
<evidence type="ECO:0000256" key="2">
    <source>
        <dbReference type="ARBA" id="ARBA00008871"/>
    </source>
</evidence>
<feature type="disulfide bond" evidence="9">
    <location>
        <begin position="360"/>
        <end position="414"/>
    </location>
</feature>
<dbReference type="EC" id="3.2.1.35" evidence="10"/>
<feature type="active site" description="Proton donor" evidence="7">
    <location>
        <position position="126"/>
    </location>
</feature>
<keyword evidence="3 10" id="KW-0378">Hydrolase</keyword>
<dbReference type="GeneTree" id="ENSGT01020000230364"/>
<evidence type="ECO:0000256" key="5">
    <source>
        <dbReference type="ARBA" id="ARBA00023295"/>
    </source>
</evidence>
<evidence type="ECO:0000313" key="12">
    <source>
        <dbReference type="Ensembl" id="ENSTNIP00000000583.1"/>
    </source>
</evidence>
<name>H3BX70_TETNG</name>